<evidence type="ECO:0000313" key="4">
    <source>
        <dbReference type="Proteomes" id="UP001206013"/>
    </source>
</evidence>
<organism evidence="3 4">
    <name type="scientific">Bifidobacterium adolescentis</name>
    <dbReference type="NCBI Taxonomy" id="1680"/>
    <lineage>
        <taxon>Bacteria</taxon>
        <taxon>Bacillati</taxon>
        <taxon>Actinomycetota</taxon>
        <taxon>Actinomycetes</taxon>
        <taxon>Bifidobacteriales</taxon>
        <taxon>Bifidobacteriaceae</taxon>
        <taxon>Bifidobacterium</taxon>
    </lineage>
</organism>
<feature type="compositionally biased region" description="Basic residues" evidence="1">
    <location>
        <begin position="43"/>
        <end position="52"/>
    </location>
</feature>
<keyword evidence="2" id="KW-0472">Membrane</keyword>
<evidence type="ECO:0008006" key="5">
    <source>
        <dbReference type="Google" id="ProtNLM"/>
    </source>
</evidence>
<feature type="compositionally biased region" description="Low complexity" evidence="1">
    <location>
        <begin position="374"/>
        <end position="392"/>
    </location>
</feature>
<feature type="compositionally biased region" description="Low complexity" evidence="1">
    <location>
        <begin position="401"/>
        <end position="411"/>
    </location>
</feature>
<feature type="compositionally biased region" description="Polar residues" evidence="1">
    <location>
        <begin position="1"/>
        <end position="16"/>
    </location>
</feature>
<name>A0AAW5JV79_BIFAD</name>
<feature type="compositionally biased region" description="Low complexity" evidence="1">
    <location>
        <begin position="443"/>
        <end position="454"/>
    </location>
</feature>
<evidence type="ECO:0000256" key="2">
    <source>
        <dbReference type="SAM" id="Phobius"/>
    </source>
</evidence>
<gene>
    <name evidence="3" type="ORF">NE692_07865</name>
</gene>
<feature type="compositionally biased region" description="Basic and acidic residues" evidence="1">
    <location>
        <begin position="361"/>
        <end position="373"/>
    </location>
</feature>
<feature type="transmembrane region" description="Helical" evidence="2">
    <location>
        <begin position="167"/>
        <end position="185"/>
    </location>
</feature>
<reference evidence="3" key="1">
    <citation type="submission" date="2022-06" db="EMBL/GenBank/DDBJ databases">
        <title>Isolation of gut microbiota from human fecal samples.</title>
        <authorList>
            <person name="Pamer E.G."/>
            <person name="Barat B."/>
            <person name="Waligurski E."/>
            <person name="Medina S."/>
            <person name="Paddock L."/>
            <person name="Mostad J."/>
        </authorList>
    </citation>
    <scope>NUCLEOTIDE SEQUENCE</scope>
    <source>
        <strain evidence="3">SL.1.01</strain>
    </source>
</reference>
<dbReference type="RefSeq" id="WP_256134455.1">
    <property type="nucleotide sequence ID" value="NZ_JANFYM010000008.1"/>
</dbReference>
<accession>A0AAW5JV79</accession>
<keyword evidence="2" id="KW-0812">Transmembrane</keyword>
<evidence type="ECO:0000256" key="1">
    <source>
        <dbReference type="SAM" id="MobiDB-lite"/>
    </source>
</evidence>
<comment type="caution">
    <text evidence="3">The sequence shown here is derived from an EMBL/GenBank/DDBJ whole genome shotgun (WGS) entry which is preliminary data.</text>
</comment>
<sequence>MSSEQPSLFDQLTPSDSLRDDLAWIDSLQEDTQEDDKPARQERKPRKRRGRKNIPTGYDRRDDAQTDEPTPPPPPAKPEHEPEQPMLIVPDMTQTDESIPPAGLEAPTTVIEPPDPETPDGSPAETTVIGPEPESETTILPEEVLEDVADPDSPSGDSKAMTWVKRGLIIAGAAIVLLIILALAGSHSTAVKEKTAYERVQASMSQLAACNGKAKNTVGDADKAGVDDKDVDTLRDLVASNGKLIRSKRAGLSISESERLSTKADKATKRTRTLAGKVDRLVKAKPLTDARRKCRDALDKAVKTSTDAKPSDDATRAAKTTLDKLIGQARKLDAKTTVDTWNDMASKLDKARGNLSQALDAKAKADEEAKRQTEAQAQAQQQAPQQQQQTMPAPTPQYRRSSGSSGSGSTSVPQGNGGGTTNNNNGGTSNGNSGGWYVPPETNDNSLPNNDSSL</sequence>
<dbReference type="AlphaFoldDB" id="A0AAW5JV79"/>
<keyword evidence="2" id="KW-1133">Transmembrane helix</keyword>
<dbReference type="Proteomes" id="UP001206013">
    <property type="component" value="Unassembled WGS sequence"/>
</dbReference>
<evidence type="ECO:0000313" key="3">
    <source>
        <dbReference type="EMBL" id="MCQ4793370.1"/>
    </source>
</evidence>
<feature type="region of interest" description="Disordered" evidence="1">
    <location>
        <begin position="357"/>
        <end position="454"/>
    </location>
</feature>
<dbReference type="EMBL" id="JANFYM010000008">
    <property type="protein sequence ID" value="MCQ4793370.1"/>
    <property type="molecule type" value="Genomic_DNA"/>
</dbReference>
<proteinExistence type="predicted"/>
<feature type="region of interest" description="Disordered" evidence="1">
    <location>
        <begin position="1"/>
        <end position="157"/>
    </location>
</feature>
<protein>
    <recommendedName>
        <fullName evidence="5">Molecular chaperone</fullName>
    </recommendedName>
</protein>